<dbReference type="InterPro" id="IPR038732">
    <property type="entry name" value="HpyO/CreE_NAD-binding"/>
</dbReference>
<protein>
    <recommendedName>
        <fullName evidence="2">FAD-dependent urate hydroxylase HpyO/Asp monooxygenase CreE-like FAD/NAD(P)-binding domain-containing protein</fullName>
    </recommendedName>
</protein>
<dbReference type="Pfam" id="PF13454">
    <property type="entry name" value="NAD_binding_9"/>
    <property type="match status" value="1"/>
</dbReference>
<name>A0A7W3J936_9MICO</name>
<proteinExistence type="predicted"/>
<evidence type="ECO:0000313" key="3">
    <source>
        <dbReference type="EMBL" id="MBA8808566.1"/>
    </source>
</evidence>
<sequence length="698" mass="72457">MKDTHATPAAAASSSSDDAGPLDPAAFDAVIVGGGPRAVAVVARLAARRRPDAPWGAPPDEALAVLRVAVVDRVEVGAGATWRTDQSPLLLNNTWAARTTVHADTSTPMSGPVVTGPDLVDWARAATSDTASRPDTAWARDEARGLGPGSYPTRRLQGAYYLDQLHEAARRGSIEVVPVHGTVVDVRTPRPGLREVVLGPDPATASASPAPRTLTAPVVVLAQGMIQARRSPRTERFADVARVHGLVYVEPGMPAERDWSAVPAGEDVLVAGLGANFFDVLALLTVGRGGRFVDAGTGSPVDAAGRPCDDGGADGPHAGDPLRYVPSGAEPHLLAGSRRGLPYRGKGALADGLPAPYVAWIATRERFAALAARAEGRPVLDLARDVWPLLAAELVLAHLTALAEQRPSALRENALREDLTPDALARRLDAAEDPVREAAALVVDPADAVDPARADRPPLVSPADWPAWVEGWVRAEQESVASPGTSPRARVNQAMETLRGEVARLTRAGVVDGASLEAFGEGVLIPLGLALASGPPPRRTAQLLALVRAGVVELLGEDTRIAVEDDAFVATSRVRDAVRTRALIETRMHRGAVTPTDDPLLRALLDSGRARRHPLPTAAGGTVESDSLDVTRDGCALVDAAGTADDRVVVLGIPAEAVQRGSAIGASPGVPSPLLAGADVAAARILGVVPEAGPTNRA</sequence>
<gene>
    <name evidence="3" type="ORF">FHX71_002508</name>
</gene>
<accession>A0A7W3J936</accession>
<dbReference type="AlphaFoldDB" id="A0A7W3J936"/>
<dbReference type="Proteomes" id="UP000540568">
    <property type="component" value="Unassembled WGS sequence"/>
</dbReference>
<reference evidence="3 4" key="1">
    <citation type="submission" date="2020-07" db="EMBL/GenBank/DDBJ databases">
        <title>Sequencing the genomes of 1000 actinobacteria strains.</title>
        <authorList>
            <person name="Klenk H.-P."/>
        </authorList>
    </citation>
    <scope>NUCLEOTIDE SEQUENCE [LARGE SCALE GENOMIC DNA]</scope>
    <source>
        <strain evidence="3 4">DSM 44121</strain>
    </source>
</reference>
<evidence type="ECO:0000313" key="4">
    <source>
        <dbReference type="Proteomes" id="UP000540568"/>
    </source>
</evidence>
<keyword evidence="4" id="KW-1185">Reference proteome</keyword>
<organism evidence="3 4">
    <name type="scientific">Promicromonospora sukumoe</name>
    <dbReference type="NCBI Taxonomy" id="88382"/>
    <lineage>
        <taxon>Bacteria</taxon>
        <taxon>Bacillati</taxon>
        <taxon>Actinomycetota</taxon>
        <taxon>Actinomycetes</taxon>
        <taxon>Micrococcales</taxon>
        <taxon>Promicromonosporaceae</taxon>
        <taxon>Promicromonospora</taxon>
    </lineage>
</organism>
<dbReference type="EMBL" id="JACGWV010000001">
    <property type="protein sequence ID" value="MBA8808566.1"/>
    <property type="molecule type" value="Genomic_DNA"/>
</dbReference>
<evidence type="ECO:0000259" key="2">
    <source>
        <dbReference type="Pfam" id="PF13454"/>
    </source>
</evidence>
<evidence type="ECO:0000256" key="1">
    <source>
        <dbReference type="SAM" id="MobiDB-lite"/>
    </source>
</evidence>
<feature type="region of interest" description="Disordered" evidence="1">
    <location>
        <begin position="1"/>
        <end position="20"/>
    </location>
</feature>
<feature type="domain" description="FAD-dependent urate hydroxylase HpyO/Asp monooxygenase CreE-like FAD/NAD(P)-binding" evidence="2">
    <location>
        <begin position="30"/>
        <end position="224"/>
    </location>
</feature>
<dbReference type="RefSeq" id="WP_182616659.1">
    <property type="nucleotide sequence ID" value="NZ_BAAATF010000003.1"/>
</dbReference>
<comment type="caution">
    <text evidence="3">The sequence shown here is derived from an EMBL/GenBank/DDBJ whole genome shotgun (WGS) entry which is preliminary data.</text>
</comment>